<comment type="caution">
    <text evidence="2">The sequence shown here is derived from an EMBL/GenBank/DDBJ whole genome shotgun (WGS) entry which is preliminary data.</text>
</comment>
<protein>
    <submittedName>
        <fullName evidence="2">Uncharacterized protein</fullName>
    </submittedName>
</protein>
<evidence type="ECO:0000313" key="2">
    <source>
        <dbReference type="EMBL" id="KAK7678710.1"/>
    </source>
</evidence>
<keyword evidence="1" id="KW-0472">Membrane</keyword>
<evidence type="ECO:0000256" key="1">
    <source>
        <dbReference type="SAM" id="Phobius"/>
    </source>
</evidence>
<feature type="transmembrane region" description="Helical" evidence="1">
    <location>
        <begin position="63"/>
        <end position="82"/>
    </location>
</feature>
<name>A0AAW0FI51_9APHY</name>
<reference evidence="2 3" key="1">
    <citation type="submission" date="2022-09" db="EMBL/GenBank/DDBJ databases">
        <authorList>
            <person name="Palmer J.M."/>
        </authorList>
    </citation>
    <scope>NUCLEOTIDE SEQUENCE [LARGE SCALE GENOMIC DNA]</scope>
    <source>
        <strain evidence="2 3">DSM 7382</strain>
    </source>
</reference>
<proteinExistence type="predicted"/>
<evidence type="ECO:0000313" key="3">
    <source>
        <dbReference type="Proteomes" id="UP001385951"/>
    </source>
</evidence>
<gene>
    <name evidence="2" type="ORF">QCA50_018292</name>
</gene>
<sequence>MASPSDPERHDASETNALLISGGSDLERPPLLVKLTAYRILNVSIITAFGVTKAIFTYKGYSALPTTLDWILGVILTVLYVHNPSKTANA</sequence>
<dbReference type="EMBL" id="JASBNA010000068">
    <property type="protein sequence ID" value="KAK7678710.1"/>
    <property type="molecule type" value="Genomic_DNA"/>
</dbReference>
<keyword evidence="1" id="KW-0812">Transmembrane</keyword>
<accession>A0AAW0FI51</accession>
<keyword evidence="1" id="KW-1133">Transmembrane helix</keyword>
<dbReference type="Proteomes" id="UP001385951">
    <property type="component" value="Unassembled WGS sequence"/>
</dbReference>
<organism evidence="2 3">
    <name type="scientific">Cerrena zonata</name>
    <dbReference type="NCBI Taxonomy" id="2478898"/>
    <lineage>
        <taxon>Eukaryota</taxon>
        <taxon>Fungi</taxon>
        <taxon>Dikarya</taxon>
        <taxon>Basidiomycota</taxon>
        <taxon>Agaricomycotina</taxon>
        <taxon>Agaricomycetes</taxon>
        <taxon>Polyporales</taxon>
        <taxon>Cerrenaceae</taxon>
        <taxon>Cerrena</taxon>
    </lineage>
</organism>
<dbReference type="AlphaFoldDB" id="A0AAW0FI51"/>
<keyword evidence="3" id="KW-1185">Reference proteome</keyword>